<dbReference type="SUPFAM" id="SSF49299">
    <property type="entry name" value="PKD domain"/>
    <property type="match status" value="1"/>
</dbReference>
<evidence type="ECO:0000313" key="2">
    <source>
        <dbReference type="EMBL" id="OHA57516.1"/>
    </source>
</evidence>
<dbReference type="InterPro" id="IPR000601">
    <property type="entry name" value="PKD_dom"/>
</dbReference>
<dbReference type="Gene3D" id="2.60.40.10">
    <property type="entry name" value="Immunoglobulins"/>
    <property type="match status" value="1"/>
</dbReference>
<dbReference type="Pfam" id="PF18911">
    <property type="entry name" value="PKD_4"/>
    <property type="match status" value="1"/>
</dbReference>
<gene>
    <name evidence="2" type="ORF">A2114_00120</name>
</gene>
<proteinExistence type="predicted"/>
<dbReference type="EMBL" id="MHTG01000012">
    <property type="protein sequence ID" value="OHA57516.1"/>
    <property type="molecule type" value="Genomic_DNA"/>
</dbReference>
<evidence type="ECO:0000259" key="1">
    <source>
        <dbReference type="PROSITE" id="PS50093"/>
    </source>
</evidence>
<organism evidence="2 3">
    <name type="scientific">Candidatus Vogelbacteria bacterium GWA1_51_14</name>
    <dbReference type="NCBI Taxonomy" id="1802435"/>
    <lineage>
        <taxon>Bacteria</taxon>
        <taxon>Candidatus Vogeliibacteriota</taxon>
    </lineage>
</organism>
<evidence type="ECO:0000313" key="3">
    <source>
        <dbReference type="Proteomes" id="UP000176494"/>
    </source>
</evidence>
<dbReference type="InterPro" id="IPR013783">
    <property type="entry name" value="Ig-like_fold"/>
</dbReference>
<dbReference type="Proteomes" id="UP000176494">
    <property type="component" value="Unassembled WGS sequence"/>
</dbReference>
<name>A0A1G2QAB8_9BACT</name>
<comment type="caution">
    <text evidence="2">The sequence shown here is derived from an EMBL/GenBank/DDBJ whole genome shotgun (WGS) entry which is preliminary data.</text>
</comment>
<dbReference type="PROSITE" id="PS50093">
    <property type="entry name" value="PKD"/>
    <property type="match status" value="1"/>
</dbReference>
<feature type="domain" description="PKD" evidence="1">
    <location>
        <begin position="229"/>
        <end position="266"/>
    </location>
</feature>
<dbReference type="InterPro" id="IPR035986">
    <property type="entry name" value="PKD_dom_sf"/>
</dbReference>
<dbReference type="CDD" id="cd00146">
    <property type="entry name" value="PKD"/>
    <property type="match status" value="1"/>
</dbReference>
<dbReference type="STRING" id="1802435.A2114_00120"/>
<reference evidence="2 3" key="1">
    <citation type="journal article" date="2016" name="Nat. Commun.">
        <title>Thousands of microbial genomes shed light on interconnected biogeochemical processes in an aquifer system.</title>
        <authorList>
            <person name="Anantharaman K."/>
            <person name="Brown C.T."/>
            <person name="Hug L.A."/>
            <person name="Sharon I."/>
            <person name="Castelle C.J."/>
            <person name="Probst A.J."/>
            <person name="Thomas B.C."/>
            <person name="Singh A."/>
            <person name="Wilkins M.J."/>
            <person name="Karaoz U."/>
            <person name="Brodie E.L."/>
            <person name="Williams K.H."/>
            <person name="Hubbard S.S."/>
            <person name="Banfield J.F."/>
        </authorList>
    </citation>
    <scope>NUCLEOTIDE SEQUENCE [LARGE SCALE GENOMIC DNA]</scope>
</reference>
<accession>A0A1G2QAB8</accession>
<protein>
    <recommendedName>
        <fullName evidence="1">PKD domain-containing protein</fullName>
    </recommendedName>
</protein>
<sequence>MKIKTPLLLLVISLTLVGGLTTLSWPVVAQAECANKSAWIDPSVNTKDKPVIINAGECGKPTSVTFKEMDNGTIFNCSTYEPIKLSGVWSWNSLTKDIKIWINGYVKGENCVAYGAGITVPIFTISWSGGSVDEGNTGYTGYTCDRTTDPARPKCIASKYSTQTEYQCSLACQPQAYNISIKSKLTSEPFYPIIYHPELTKISYQPGESIDFQATAVAEGISDIGCANWSWDFGDGTKTGGTSCGGIASKSHVYKQPGVYTVTARIWSDTSPFAYLHYPGFAETYEVVVGQQPILLLDDKPKNGGRFDKEYKSYNVYEGIDFVAEVENSDEINVPYQTACRWFFDFGDPGGLDNEMLANCSINDGEIKSYIASHFYTQPGTYTVTAKFFVNYDPDKTNTEDAVVTKQIKINLAPQCGPNSESVSDPATVFKCLDQNKPVKLAANSFRGWVEENEFLVDNYLLERQYCKDLGYIPADRENVFRFGQIVDLLTASSGNTPIPLAAALVKLTTVSGNNDFQAVGYHSVIALNFINTNGLSGTRAKYRLRILDPNGPTIVNTRCETRQFPVDGRLFKKYSALYCDYRSGEPIATNDTANSVIVDGSLILNPYVATPNIVKVSDLESKKVRQNPVQFLAQDYPLLDNASYEYGQGVCAGWTDFVLRAAYLVDIVGEETGWNWSSFTANIGNWPWVGLLRGFMR</sequence>
<dbReference type="AlphaFoldDB" id="A0A1G2QAB8"/>